<reference evidence="2" key="2">
    <citation type="submission" date="2023-02" db="EMBL/GenBank/DDBJ databases">
        <authorList>
            <consortium name="DOE Joint Genome Institute"/>
            <person name="Mondo S.J."/>
            <person name="Chang Y."/>
            <person name="Wang Y."/>
            <person name="Ahrendt S."/>
            <person name="Andreopoulos W."/>
            <person name="Barry K."/>
            <person name="Beard J."/>
            <person name="Benny G.L."/>
            <person name="Blankenship S."/>
            <person name="Bonito G."/>
            <person name="Cuomo C."/>
            <person name="Desiro A."/>
            <person name="Gervers K.A."/>
            <person name="Hundley H."/>
            <person name="Kuo A."/>
            <person name="LaButti K."/>
            <person name="Lang B.F."/>
            <person name="Lipzen A."/>
            <person name="O'Donnell K."/>
            <person name="Pangilinan J."/>
            <person name="Reynolds N."/>
            <person name="Sandor L."/>
            <person name="Smith M.W."/>
            <person name="Tsang A."/>
            <person name="Grigoriev I.V."/>
            <person name="Stajich J.E."/>
            <person name="Spatafora J.W."/>
        </authorList>
    </citation>
    <scope>NUCLEOTIDE SEQUENCE</scope>
    <source>
        <strain evidence="2">RSA 2281</strain>
    </source>
</reference>
<organism evidence="2 3">
    <name type="scientific">Phascolomyces articulosus</name>
    <dbReference type="NCBI Taxonomy" id="60185"/>
    <lineage>
        <taxon>Eukaryota</taxon>
        <taxon>Fungi</taxon>
        <taxon>Fungi incertae sedis</taxon>
        <taxon>Mucoromycota</taxon>
        <taxon>Mucoromycotina</taxon>
        <taxon>Mucoromycetes</taxon>
        <taxon>Mucorales</taxon>
        <taxon>Lichtheimiaceae</taxon>
        <taxon>Phascolomyces</taxon>
    </lineage>
</organism>
<dbReference type="AlphaFoldDB" id="A0AAD5K158"/>
<evidence type="ECO:0000313" key="3">
    <source>
        <dbReference type="Proteomes" id="UP001209540"/>
    </source>
</evidence>
<comment type="caution">
    <text evidence="2">The sequence shown here is derived from an EMBL/GenBank/DDBJ whole genome shotgun (WGS) entry which is preliminary data.</text>
</comment>
<feature type="transmembrane region" description="Helical" evidence="1">
    <location>
        <begin position="59"/>
        <end position="78"/>
    </location>
</feature>
<gene>
    <name evidence="2" type="ORF">BDA99DRAFT_214222</name>
</gene>
<keyword evidence="1" id="KW-1133">Transmembrane helix</keyword>
<evidence type="ECO:0000313" key="2">
    <source>
        <dbReference type="EMBL" id="KAI9250217.1"/>
    </source>
</evidence>
<proteinExistence type="predicted"/>
<accession>A0AAD5K158</accession>
<name>A0AAD5K158_9FUNG</name>
<protein>
    <submittedName>
        <fullName evidence="2">Uncharacterized protein</fullName>
    </submittedName>
</protein>
<dbReference type="EMBL" id="JAIXMP010000033">
    <property type="protein sequence ID" value="KAI9250217.1"/>
    <property type="molecule type" value="Genomic_DNA"/>
</dbReference>
<keyword evidence="1" id="KW-0812">Transmembrane</keyword>
<evidence type="ECO:0000256" key="1">
    <source>
        <dbReference type="SAM" id="Phobius"/>
    </source>
</evidence>
<sequence>MSNQLIRKWKWYHLGMSKRITYHHLLINVCCHSLFSLANKEQWPSIKVTTTTIQFQGRGILFLSFSFLFRFCFLNYLFSVSSSRQPSFSPSDFYCLDAHIISMSSWLCLLPTLVQKAVQAVAGAWTYLQQAIGVCAFFECIRSLSHPNHILLFTSFASLHVIFNT</sequence>
<dbReference type="Proteomes" id="UP001209540">
    <property type="component" value="Unassembled WGS sequence"/>
</dbReference>
<keyword evidence="3" id="KW-1185">Reference proteome</keyword>
<keyword evidence="1" id="KW-0472">Membrane</keyword>
<reference evidence="2" key="1">
    <citation type="journal article" date="2022" name="IScience">
        <title>Evolution of zygomycete secretomes and the origins of terrestrial fungal ecologies.</title>
        <authorList>
            <person name="Chang Y."/>
            <person name="Wang Y."/>
            <person name="Mondo S."/>
            <person name="Ahrendt S."/>
            <person name="Andreopoulos W."/>
            <person name="Barry K."/>
            <person name="Beard J."/>
            <person name="Benny G.L."/>
            <person name="Blankenship S."/>
            <person name="Bonito G."/>
            <person name="Cuomo C."/>
            <person name="Desiro A."/>
            <person name="Gervers K.A."/>
            <person name="Hundley H."/>
            <person name="Kuo A."/>
            <person name="LaButti K."/>
            <person name="Lang B.F."/>
            <person name="Lipzen A."/>
            <person name="O'Donnell K."/>
            <person name="Pangilinan J."/>
            <person name="Reynolds N."/>
            <person name="Sandor L."/>
            <person name="Smith M.E."/>
            <person name="Tsang A."/>
            <person name="Grigoriev I.V."/>
            <person name="Stajich J.E."/>
            <person name="Spatafora J.W."/>
        </authorList>
    </citation>
    <scope>NUCLEOTIDE SEQUENCE</scope>
    <source>
        <strain evidence="2">RSA 2281</strain>
    </source>
</reference>